<dbReference type="CDD" id="cd06257">
    <property type="entry name" value="DnaJ"/>
    <property type="match status" value="1"/>
</dbReference>
<organism evidence="3 4">
    <name type="scientific">Carya illinoinensis</name>
    <name type="common">Pecan</name>
    <dbReference type="NCBI Taxonomy" id="32201"/>
    <lineage>
        <taxon>Eukaryota</taxon>
        <taxon>Viridiplantae</taxon>
        <taxon>Streptophyta</taxon>
        <taxon>Embryophyta</taxon>
        <taxon>Tracheophyta</taxon>
        <taxon>Spermatophyta</taxon>
        <taxon>Magnoliopsida</taxon>
        <taxon>eudicotyledons</taxon>
        <taxon>Gunneridae</taxon>
        <taxon>Pentapetalae</taxon>
        <taxon>rosids</taxon>
        <taxon>fabids</taxon>
        <taxon>Fagales</taxon>
        <taxon>Juglandaceae</taxon>
        <taxon>Carya</taxon>
    </lineage>
</organism>
<evidence type="ECO:0000256" key="1">
    <source>
        <dbReference type="SAM" id="Coils"/>
    </source>
</evidence>
<evidence type="ECO:0000313" key="4">
    <source>
        <dbReference type="Proteomes" id="UP000811246"/>
    </source>
</evidence>
<accession>A0A922K5N3</accession>
<proteinExistence type="predicted"/>
<feature type="domain" description="J" evidence="2">
    <location>
        <begin position="138"/>
        <end position="204"/>
    </location>
</feature>
<sequence length="398" mass="44616">MVLSMPITTAHVLSRAASYGPDMRYCSLYKSVISENLMPISSICFSDDSYYPLLCSPFSGAQKPRTEKMKRARTRPESEYLLGLSAHSLSIRDLAISRLYALRARKSDPRLTPFADQILAIAEVLHAADNRLRNRHLDYFSILQTRRSDSGDLNLIRSQFEKLAAVLNPGVNKFPFSDVAFGLVREAWAVLSDPERRTLYENEIDELENSVENKEKNGNENQSTDTFWTVCPYCYYLYEYGKVFEECCLRCQNCRRAFHGVAVNALPKSELVEEGTRKEGYYFCWACFPLGYDKGAESSTTGVEVKNGGQGRARIGDGRVTRKVKTKAGRIRTKMNTKTVARNTKKIMGSGMRSRRNGMGGMDWNLESGEASEAGTGEGGLEFFEGDDDVFVSIVGTP</sequence>
<dbReference type="PANTHER" id="PTHR45496:SF12">
    <property type="entry name" value="J DOMAIN-CONTAINING PROTEIN"/>
    <property type="match status" value="1"/>
</dbReference>
<gene>
    <name evidence="3" type="ORF">I3842_01G044200</name>
</gene>
<dbReference type="InterPro" id="IPR001623">
    <property type="entry name" value="DnaJ_domain"/>
</dbReference>
<dbReference type="AlphaFoldDB" id="A0A922K5N3"/>
<reference evidence="3" key="1">
    <citation type="submission" date="2021-01" db="EMBL/GenBank/DDBJ databases">
        <authorList>
            <person name="Lovell J.T."/>
            <person name="Bentley N."/>
            <person name="Bhattarai G."/>
            <person name="Jenkins J.W."/>
            <person name="Sreedasyam A."/>
            <person name="Alarcon Y."/>
            <person name="Bock C."/>
            <person name="Boston L."/>
            <person name="Carlson J."/>
            <person name="Cervantes K."/>
            <person name="Clermont K."/>
            <person name="Krom N."/>
            <person name="Kubenka K."/>
            <person name="Mamidi S."/>
            <person name="Mattison C."/>
            <person name="Monteros M."/>
            <person name="Pisani C."/>
            <person name="Plott C."/>
            <person name="Rajasekar S."/>
            <person name="Rhein H.S."/>
            <person name="Rohla C."/>
            <person name="Song M."/>
            <person name="Hilaire R.S."/>
            <person name="Shu S."/>
            <person name="Wells L."/>
            <person name="Wang X."/>
            <person name="Webber J."/>
            <person name="Heerema R.J."/>
            <person name="Klein P."/>
            <person name="Conner P."/>
            <person name="Grauke L."/>
            <person name="Grimwood J."/>
            <person name="Schmutz J."/>
            <person name="Randall J.J."/>
        </authorList>
    </citation>
    <scope>NUCLEOTIDE SEQUENCE</scope>
    <source>
        <tissue evidence="3">Leaf</tissue>
    </source>
</reference>
<dbReference type="EMBL" id="CM031825">
    <property type="protein sequence ID" value="KAG6729714.1"/>
    <property type="molecule type" value="Genomic_DNA"/>
</dbReference>
<evidence type="ECO:0000313" key="3">
    <source>
        <dbReference type="EMBL" id="KAG6729714.1"/>
    </source>
</evidence>
<comment type="caution">
    <text evidence="3">The sequence shown here is derived from an EMBL/GenBank/DDBJ whole genome shotgun (WGS) entry which is preliminary data.</text>
</comment>
<dbReference type="PANTHER" id="PTHR45496">
    <property type="entry name" value="CHAPERONE DNAJ-DOMAIN SUPERFAMILY PROTEIN"/>
    <property type="match status" value="1"/>
</dbReference>
<evidence type="ECO:0000259" key="2">
    <source>
        <dbReference type="PROSITE" id="PS50076"/>
    </source>
</evidence>
<feature type="coiled-coil region" evidence="1">
    <location>
        <begin position="197"/>
        <end position="224"/>
    </location>
</feature>
<dbReference type="SMART" id="SM00271">
    <property type="entry name" value="DnaJ"/>
    <property type="match status" value="1"/>
</dbReference>
<dbReference type="Proteomes" id="UP000811246">
    <property type="component" value="Chromosome 1"/>
</dbReference>
<dbReference type="Pfam" id="PF00226">
    <property type="entry name" value="DnaJ"/>
    <property type="match status" value="1"/>
</dbReference>
<name>A0A922K5N3_CARIL</name>
<dbReference type="PROSITE" id="PS50076">
    <property type="entry name" value="DNAJ_2"/>
    <property type="match status" value="1"/>
</dbReference>
<protein>
    <recommendedName>
        <fullName evidence="2">J domain-containing protein</fullName>
    </recommendedName>
</protein>
<dbReference type="InterPro" id="IPR053052">
    <property type="entry name" value="Imprinting_Balance_Reg"/>
</dbReference>
<keyword evidence="1" id="KW-0175">Coiled coil</keyword>